<gene>
    <name evidence="6" type="ORF">GLAREA_04058</name>
</gene>
<evidence type="ECO:0000256" key="4">
    <source>
        <dbReference type="PIRSR" id="PIRSR617939-2"/>
    </source>
</evidence>
<evidence type="ECO:0000256" key="3">
    <source>
        <dbReference type="PIRSR" id="PIRSR617939-1"/>
    </source>
</evidence>
<keyword evidence="7" id="KW-1185">Reference proteome</keyword>
<proteinExistence type="predicted"/>
<dbReference type="InterPro" id="IPR017939">
    <property type="entry name" value="G-Glutamylcylcotransferase"/>
</dbReference>
<dbReference type="AlphaFoldDB" id="S3DGD8"/>
<feature type="binding site" evidence="4">
    <location>
        <begin position="15"/>
        <end position="20"/>
    </location>
    <ligand>
        <name>substrate</name>
    </ligand>
</feature>
<evidence type="ECO:0000259" key="5">
    <source>
        <dbReference type="Pfam" id="PF06094"/>
    </source>
</evidence>
<dbReference type="InterPro" id="IPR013024">
    <property type="entry name" value="GGCT-like"/>
</dbReference>
<sequence>MSTSSTRSPQTETLYFAYGSNLSLGQMSRRCPQSRYIGHGILHDYKWAINGRGYATVHPSPGDWVEGLCYLLSPADEENLDVNEGVAMGCYTKETLEVTVRPGHAAVVGRLVGEADVRVMGVETGGRDLCSEGEGSVVECLVYVSPGLEVGRARSEYVGRIGAGVRDAAKLGMGEEYYLRYISPLMGGGVRH</sequence>
<keyword evidence="2" id="KW-0456">Lyase</keyword>
<dbReference type="HOGENOM" id="CLU_048475_1_2_1"/>
<reference evidence="6 7" key="1">
    <citation type="journal article" date="2013" name="BMC Genomics">
        <title>Genomics-driven discovery of the pneumocandin biosynthetic gene cluster in the fungus Glarea lozoyensis.</title>
        <authorList>
            <person name="Chen L."/>
            <person name="Yue Q."/>
            <person name="Zhang X."/>
            <person name="Xiang M."/>
            <person name="Wang C."/>
            <person name="Li S."/>
            <person name="Che Y."/>
            <person name="Ortiz-Lopez F.J."/>
            <person name="Bills G.F."/>
            <person name="Liu X."/>
            <person name="An Z."/>
        </authorList>
    </citation>
    <scope>NUCLEOTIDE SEQUENCE [LARGE SCALE GENOMIC DNA]</scope>
    <source>
        <strain evidence="7">ATCC 20868 / MF5171</strain>
    </source>
</reference>
<dbReference type="InterPro" id="IPR036568">
    <property type="entry name" value="GGCT-like_sf"/>
</dbReference>
<dbReference type="GO" id="GO:0003839">
    <property type="term" value="F:gamma-glutamylcyclotransferase activity"/>
    <property type="evidence" value="ECO:0007669"/>
    <property type="project" value="UniProtKB-EC"/>
</dbReference>
<dbReference type="STRING" id="1116229.S3DGD8"/>
<dbReference type="Proteomes" id="UP000016922">
    <property type="component" value="Unassembled WGS sequence"/>
</dbReference>
<evidence type="ECO:0000313" key="6">
    <source>
        <dbReference type="EMBL" id="EPE31091.1"/>
    </source>
</evidence>
<dbReference type="CDD" id="cd06661">
    <property type="entry name" value="GGCT_like"/>
    <property type="match status" value="1"/>
</dbReference>
<feature type="active site" description="Proton acceptor" evidence="3">
    <location>
        <position position="84"/>
    </location>
</feature>
<dbReference type="PANTHER" id="PTHR12935:SF0">
    <property type="entry name" value="GAMMA-GLUTAMYLCYCLOTRANSFERASE"/>
    <property type="match status" value="1"/>
</dbReference>
<accession>S3DGD8</accession>
<dbReference type="eggNOG" id="ENOG502SRHS">
    <property type="taxonomic scope" value="Eukaryota"/>
</dbReference>
<dbReference type="PANTHER" id="PTHR12935">
    <property type="entry name" value="GAMMA-GLUTAMYLCYCLOTRANSFERASE"/>
    <property type="match status" value="1"/>
</dbReference>
<organism evidence="6 7">
    <name type="scientific">Glarea lozoyensis (strain ATCC 20868 / MF5171)</name>
    <dbReference type="NCBI Taxonomy" id="1116229"/>
    <lineage>
        <taxon>Eukaryota</taxon>
        <taxon>Fungi</taxon>
        <taxon>Dikarya</taxon>
        <taxon>Ascomycota</taxon>
        <taxon>Pezizomycotina</taxon>
        <taxon>Leotiomycetes</taxon>
        <taxon>Helotiales</taxon>
        <taxon>Helotiaceae</taxon>
        <taxon>Glarea</taxon>
    </lineage>
</organism>
<dbReference type="InterPro" id="IPR009288">
    <property type="entry name" value="AIG2-like_dom"/>
</dbReference>
<dbReference type="Gene3D" id="3.10.490.10">
    <property type="entry name" value="Gamma-glutamyl cyclotransferase-like"/>
    <property type="match status" value="1"/>
</dbReference>
<name>S3DGD8_GLAL2</name>
<dbReference type="OrthoDB" id="2924818at2759"/>
<dbReference type="Pfam" id="PF06094">
    <property type="entry name" value="GGACT"/>
    <property type="match status" value="1"/>
</dbReference>
<evidence type="ECO:0000256" key="2">
    <source>
        <dbReference type="ARBA" id="ARBA00023239"/>
    </source>
</evidence>
<feature type="domain" description="Gamma-glutamylcyclotransferase AIG2-like" evidence="5">
    <location>
        <begin position="15"/>
        <end position="103"/>
    </location>
</feature>
<dbReference type="KEGG" id="glz:GLAREA_04058"/>
<dbReference type="SUPFAM" id="SSF110857">
    <property type="entry name" value="Gamma-glutamyl cyclotransferase-like"/>
    <property type="match status" value="1"/>
</dbReference>
<dbReference type="OMA" id="EVMRKSI"/>
<protein>
    <recommendedName>
        <fullName evidence="1">gamma-glutamylcyclotransferase</fullName>
        <ecNumber evidence="1">4.3.2.9</ecNumber>
    </recommendedName>
</protein>
<dbReference type="EC" id="4.3.2.9" evidence="1"/>
<dbReference type="EMBL" id="KE145363">
    <property type="protein sequence ID" value="EPE31091.1"/>
    <property type="molecule type" value="Genomic_DNA"/>
</dbReference>
<evidence type="ECO:0000313" key="7">
    <source>
        <dbReference type="Proteomes" id="UP000016922"/>
    </source>
</evidence>
<dbReference type="RefSeq" id="XP_008082502.1">
    <property type="nucleotide sequence ID" value="XM_008084311.1"/>
</dbReference>
<dbReference type="GeneID" id="19463113"/>
<evidence type="ECO:0000256" key="1">
    <source>
        <dbReference type="ARBA" id="ARBA00012346"/>
    </source>
</evidence>